<organism evidence="9 10">
    <name type="scientific">Marinobacterium zhoushanense</name>
    <dbReference type="NCBI Taxonomy" id="1679163"/>
    <lineage>
        <taxon>Bacteria</taxon>
        <taxon>Pseudomonadati</taxon>
        <taxon>Pseudomonadota</taxon>
        <taxon>Gammaproteobacteria</taxon>
        <taxon>Oceanospirillales</taxon>
        <taxon>Oceanospirillaceae</taxon>
        <taxon>Marinobacterium</taxon>
    </lineage>
</organism>
<dbReference type="NCBIfam" id="TIGR00109">
    <property type="entry name" value="hemH"/>
    <property type="match status" value="1"/>
</dbReference>
<keyword evidence="4 7" id="KW-0456">Lyase</keyword>
<evidence type="ECO:0000256" key="3">
    <source>
        <dbReference type="ARBA" id="ARBA00023133"/>
    </source>
</evidence>
<evidence type="ECO:0000256" key="6">
    <source>
        <dbReference type="ARBA" id="ARBA00024536"/>
    </source>
</evidence>
<feature type="binding site" evidence="7">
    <location>
        <position position="214"/>
    </location>
    <ligand>
        <name>Fe(2+)</name>
        <dbReference type="ChEBI" id="CHEBI:29033"/>
    </ligand>
</feature>
<dbReference type="PANTHER" id="PTHR11108:SF1">
    <property type="entry name" value="FERROCHELATASE, MITOCHONDRIAL"/>
    <property type="match status" value="1"/>
</dbReference>
<evidence type="ECO:0000313" key="9">
    <source>
        <dbReference type="EMBL" id="GGC02368.1"/>
    </source>
</evidence>
<dbReference type="Gene3D" id="3.40.50.1400">
    <property type="match status" value="2"/>
</dbReference>
<dbReference type="CDD" id="cd00419">
    <property type="entry name" value="Ferrochelatase_C"/>
    <property type="match status" value="1"/>
</dbReference>
<keyword evidence="7 8" id="KW-0963">Cytoplasm</keyword>
<evidence type="ECO:0000256" key="2">
    <source>
        <dbReference type="ARBA" id="ARBA00023004"/>
    </source>
</evidence>
<sequence length="365" mass="41980">MKYRSVQGADKSYSHQREDRIGVLLTNLGTPDEPTPKALRRYLKQFLWDPRVVELPRPLWWLILNGIILNTRPRRSAEAYRQVWTERGSPLLLHTHAQAEALAERFSEAEGLPVVIEFAMRYGNPSIETVIQRMQEQGVRRLLVLPLYPQYSAATTASTFDALAADFTQRRWLPDLRFVSHYHDFPAYIEAMAVSIEQYWQQHGRPDRLLLSYHGVPERYLHSGDPYYCECKATSRLLADRLGEDEVFCMTTFQSRFGREEWLKPYTDETLKALPASGVKSVQVYCPGFAADCLETIEEIGVENRDYFLSAGGERYGYIPALNDRVEHIDALEQLVRSQIADWLSLGKKDSARRQVRAQAAGAEY</sequence>
<accession>A0ABQ1KNN3</accession>
<protein>
    <recommendedName>
        <fullName evidence="7 8">Ferrochelatase</fullName>
        <ecNumber evidence="7 8">4.98.1.1</ecNumber>
    </recommendedName>
    <alternativeName>
        <fullName evidence="7">Heme synthase</fullName>
    </alternativeName>
    <alternativeName>
        <fullName evidence="7">Protoheme ferro-lyase</fullName>
    </alternativeName>
</protein>
<feature type="binding site" evidence="7">
    <location>
        <position position="295"/>
    </location>
    <ligand>
        <name>Fe(2+)</name>
        <dbReference type="ChEBI" id="CHEBI:29033"/>
    </ligand>
</feature>
<reference evidence="10" key="1">
    <citation type="journal article" date="2019" name="Int. J. Syst. Evol. Microbiol.">
        <title>The Global Catalogue of Microorganisms (GCM) 10K type strain sequencing project: providing services to taxonomists for standard genome sequencing and annotation.</title>
        <authorList>
            <consortium name="The Broad Institute Genomics Platform"/>
            <consortium name="The Broad Institute Genome Sequencing Center for Infectious Disease"/>
            <person name="Wu L."/>
            <person name="Ma J."/>
        </authorList>
    </citation>
    <scope>NUCLEOTIDE SEQUENCE [LARGE SCALE GENOMIC DNA]</scope>
    <source>
        <strain evidence="10">CGMCC 1.15341</strain>
    </source>
</reference>
<dbReference type="InterPro" id="IPR033659">
    <property type="entry name" value="Ferrochelatase_N"/>
</dbReference>
<comment type="catalytic activity">
    <reaction evidence="6">
        <text>Fe-coproporphyrin III + 2 H(+) = coproporphyrin III + Fe(2+)</text>
        <dbReference type="Rhea" id="RHEA:49572"/>
        <dbReference type="ChEBI" id="CHEBI:15378"/>
        <dbReference type="ChEBI" id="CHEBI:29033"/>
        <dbReference type="ChEBI" id="CHEBI:68438"/>
        <dbReference type="ChEBI" id="CHEBI:131725"/>
        <dbReference type="EC" id="4.99.1.9"/>
    </reaction>
    <physiologicalReaction direction="right-to-left" evidence="6">
        <dbReference type="Rhea" id="RHEA:49574"/>
    </physiologicalReaction>
</comment>
<dbReference type="Pfam" id="PF00762">
    <property type="entry name" value="Ferrochelatase"/>
    <property type="match status" value="1"/>
</dbReference>
<dbReference type="EC" id="4.98.1.1" evidence="7 8"/>
<evidence type="ECO:0000256" key="1">
    <source>
        <dbReference type="ARBA" id="ARBA00007718"/>
    </source>
</evidence>
<dbReference type="RefSeq" id="WP_188749900.1">
    <property type="nucleotide sequence ID" value="NZ_BMIJ01000006.1"/>
</dbReference>
<keyword evidence="10" id="KW-1185">Reference proteome</keyword>
<keyword evidence="3 7" id="KW-0350">Heme biosynthesis</keyword>
<evidence type="ECO:0000256" key="8">
    <source>
        <dbReference type="RuleBase" id="RU000607"/>
    </source>
</evidence>
<evidence type="ECO:0000256" key="7">
    <source>
        <dbReference type="HAMAP-Rule" id="MF_00323"/>
    </source>
</evidence>
<evidence type="ECO:0000256" key="5">
    <source>
        <dbReference type="ARBA" id="ARBA00023244"/>
    </source>
</evidence>
<dbReference type="EMBL" id="BMIJ01000006">
    <property type="protein sequence ID" value="GGC02368.1"/>
    <property type="molecule type" value="Genomic_DNA"/>
</dbReference>
<evidence type="ECO:0000313" key="10">
    <source>
        <dbReference type="Proteomes" id="UP000629025"/>
    </source>
</evidence>
<proteinExistence type="inferred from homology"/>
<dbReference type="HAMAP" id="MF_00323">
    <property type="entry name" value="Ferrochelatase"/>
    <property type="match status" value="1"/>
</dbReference>
<evidence type="ECO:0000256" key="4">
    <source>
        <dbReference type="ARBA" id="ARBA00023239"/>
    </source>
</evidence>
<dbReference type="InterPro" id="IPR001015">
    <property type="entry name" value="Ferrochelatase"/>
</dbReference>
<gene>
    <name evidence="9" type="primary">hemH2</name>
    <name evidence="7" type="synonym">hemH</name>
    <name evidence="9" type="ORF">GCM10011352_30720</name>
</gene>
<dbReference type="Proteomes" id="UP000629025">
    <property type="component" value="Unassembled WGS sequence"/>
</dbReference>
<dbReference type="InterPro" id="IPR019772">
    <property type="entry name" value="Ferrochelatase_AS"/>
</dbReference>
<comment type="catalytic activity">
    <reaction evidence="7 8">
        <text>heme b + 2 H(+) = protoporphyrin IX + Fe(2+)</text>
        <dbReference type="Rhea" id="RHEA:22584"/>
        <dbReference type="ChEBI" id="CHEBI:15378"/>
        <dbReference type="ChEBI" id="CHEBI:29033"/>
        <dbReference type="ChEBI" id="CHEBI:57306"/>
        <dbReference type="ChEBI" id="CHEBI:60344"/>
        <dbReference type="EC" id="4.98.1.1"/>
    </reaction>
</comment>
<comment type="function">
    <text evidence="7 8">Catalyzes the ferrous insertion into protoporphyrin IX.</text>
</comment>
<comment type="similarity">
    <text evidence="1 7 8">Belongs to the ferrochelatase family.</text>
</comment>
<dbReference type="PANTHER" id="PTHR11108">
    <property type="entry name" value="FERROCHELATASE"/>
    <property type="match status" value="1"/>
</dbReference>
<comment type="caution">
    <text evidence="9">The sequence shown here is derived from an EMBL/GenBank/DDBJ whole genome shotgun (WGS) entry which is preliminary data.</text>
</comment>
<dbReference type="SUPFAM" id="SSF53800">
    <property type="entry name" value="Chelatase"/>
    <property type="match status" value="1"/>
</dbReference>
<comment type="pathway">
    <text evidence="7 8">Porphyrin-containing compound metabolism; protoheme biosynthesis; protoheme from protoporphyrin-IX: step 1/1.</text>
</comment>
<dbReference type="CDD" id="cd03411">
    <property type="entry name" value="Ferrochelatase_N"/>
    <property type="match status" value="1"/>
</dbReference>
<keyword evidence="7" id="KW-0479">Metal-binding</keyword>
<keyword evidence="5 7" id="KW-0627">Porphyrin biosynthesis</keyword>
<dbReference type="InterPro" id="IPR033644">
    <property type="entry name" value="Ferrochelatase_C"/>
</dbReference>
<comment type="subcellular location">
    <subcellularLocation>
        <location evidence="7 8">Cytoplasm</location>
    </subcellularLocation>
</comment>
<name>A0ABQ1KNN3_9GAMM</name>
<dbReference type="PROSITE" id="PS00534">
    <property type="entry name" value="FERROCHELATASE"/>
    <property type="match status" value="1"/>
</dbReference>
<keyword evidence="2 7" id="KW-0408">Iron</keyword>